<gene>
    <name evidence="1" type="ORF">FOZ61_001294</name>
</gene>
<sequence>MKPSQRSAVCLRLDVLNHTYDSSEGVLLWVTWSFLAAPRPALSPLYTVDRQGYIAGMDSLGRSSILLSVEPDQAPELKTISGHDIESDGMTVVVDEFDVYTESSRICTDGEFLYYYDRDVRPDCIMRVSLSSGDSMGWIPSPSGGPDNYLCDSTCVSNGQLFTVGYKDRKLYRTKLAPPGASLDQSVLDIHCPIDSVKWEVVADIPGDVCDIDIIARDDDKFQLVCVLYEDDRNYIHFVDFNGNGSIEPYEPADMCKFVPSYDEQVCVAARPYCKSFSSVSLLDIWSMSVLFTLRPSEDCGQDQQLSCFRYLAITQSGLVVLTHQKTGGGYNPLFTVMASRVHFSTG</sequence>
<dbReference type="EMBL" id="JABAHT010000131">
    <property type="protein sequence ID" value="KAF4663882.1"/>
    <property type="molecule type" value="Genomic_DNA"/>
</dbReference>
<dbReference type="AlphaFoldDB" id="A0A7J6LX53"/>
<dbReference type="OrthoDB" id="10338356at2759"/>
<comment type="caution">
    <text evidence="1">The sequence shown here is derived from an EMBL/GenBank/DDBJ whole genome shotgun (WGS) entry which is preliminary data.</text>
</comment>
<protein>
    <submittedName>
        <fullName evidence="1">Uncharacterized protein</fullName>
    </submittedName>
</protein>
<name>A0A7J6LX53_PEROL</name>
<reference evidence="1 2" key="1">
    <citation type="submission" date="2020-04" db="EMBL/GenBank/DDBJ databases">
        <title>Perkinsus olseni comparative genomics.</title>
        <authorList>
            <person name="Bogema D.R."/>
        </authorList>
    </citation>
    <scope>NUCLEOTIDE SEQUENCE [LARGE SCALE GENOMIC DNA]</scope>
    <source>
        <strain evidence="1">ATCC PRA-179</strain>
    </source>
</reference>
<evidence type="ECO:0000313" key="2">
    <source>
        <dbReference type="Proteomes" id="UP000570595"/>
    </source>
</evidence>
<evidence type="ECO:0000313" key="1">
    <source>
        <dbReference type="EMBL" id="KAF4663882.1"/>
    </source>
</evidence>
<accession>A0A7J6LX53</accession>
<organism evidence="1 2">
    <name type="scientific">Perkinsus olseni</name>
    <name type="common">Perkinsus atlanticus</name>
    <dbReference type="NCBI Taxonomy" id="32597"/>
    <lineage>
        <taxon>Eukaryota</taxon>
        <taxon>Sar</taxon>
        <taxon>Alveolata</taxon>
        <taxon>Perkinsozoa</taxon>
        <taxon>Perkinsea</taxon>
        <taxon>Perkinsida</taxon>
        <taxon>Perkinsidae</taxon>
        <taxon>Perkinsus</taxon>
    </lineage>
</organism>
<dbReference type="Proteomes" id="UP000570595">
    <property type="component" value="Unassembled WGS sequence"/>
</dbReference>
<proteinExistence type="predicted"/>